<evidence type="ECO:0000259" key="2">
    <source>
        <dbReference type="Pfam" id="PF03372"/>
    </source>
</evidence>
<name>A0A0P7BCI4_9BACT</name>
<keyword evidence="1" id="KW-1133">Transmembrane helix</keyword>
<evidence type="ECO:0000256" key="1">
    <source>
        <dbReference type="SAM" id="Phobius"/>
    </source>
</evidence>
<dbReference type="Proteomes" id="UP000050454">
    <property type="component" value="Unassembled WGS sequence"/>
</dbReference>
<feature type="domain" description="Endonuclease/exonuclease/phosphatase" evidence="2">
    <location>
        <begin position="117"/>
        <end position="309"/>
    </location>
</feature>
<feature type="transmembrane region" description="Helical" evidence="1">
    <location>
        <begin position="35"/>
        <end position="52"/>
    </location>
</feature>
<keyword evidence="1" id="KW-0812">Transmembrane</keyword>
<sequence>METLLLYVAVALALGTFIPETGNDFWLIRGQDYFKSFYAVLNLTLIIFLLFSDHFGWKTYLAILLAVISFFFCLLSIMPFLGLAKITVKATEEKINKNTLSIYVSNVYQKNREYDRSIAKVKELDPDLLFFLETDHGWDQALSTILLDYPYVLKEVKDDTYGLILMSKFPFDEGEIIHRVKGDIPSVEVSFKMGKLPVKLYGLHPKPPVPGEALNAKKKDREILKTALAIHSSEFEHHLVIGDLNDVAWSGVTRKFKRLTGIKDPRQGRGFYPTFPTWSPFRIPLDHVFCSPAFELVEFKRVESVGSDHFPVFVKFYLPQS</sequence>
<dbReference type="InterPro" id="IPR036691">
    <property type="entry name" value="Endo/exonu/phosph_ase_sf"/>
</dbReference>
<evidence type="ECO:0000313" key="4">
    <source>
        <dbReference type="Proteomes" id="UP000050454"/>
    </source>
</evidence>
<dbReference type="GO" id="GO:0003824">
    <property type="term" value="F:catalytic activity"/>
    <property type="evidence" value="ECO:0007669"/>
    <property type="project" value="InterPro"/>
</dbReference>
<keyword evidence="4" id="KW-1185">Reference proteome</keyword>
<feature type="transmembrane region" description="Helical" evidence="1">
    <location>
        <begin position="59"/>
        <end position="81"/>
    </location>
</feature>
<dbReference type="RefSeq" id="WP_055145541.1">
    <property type="nucleotide sequence ID" value="NZ_JXSZ01000006.1"/>
</dbReference>
<proteinExistence type="predicted"/>
<dbReference type="OrthoDB" id="9796594at2"/>
<evidence type="ECO:0000313" key="3">
    <source>
        <dbReference type="EMBL" id="KPM48293.1"/>
    </source>
</evidence>
<keyword evidence="1" id="KW-0472">Membrane</keyword>
<dbReference type="Pfam" id="PF03372">
    <property type="entry name" value="Exo_endo_phos"/>
    <property type="match status" value="1"/>
</dbReference>
<dbReference type="AlphaFoldDB" id="A0A0P7BCI4"/>
<dbReference type="Gene3D" id="3.60.10.10">
    <property type="entry name" value="Endonuclease/exonuclease/phosphatase"/>
    <property type="match status" value="1"/>
</dbReference>
<dbReference type="EMBL" id="LGTQ01000006">
    <property type="protein sequence ID" value="KPM48293.1"/>
    <property type="molecule type" value="Genomic_DNA"/>
</dbReference>
<dbReference type="InterPro" id="IPR005135">
    <property type="entry name" value="Endo/exonuclease/phosphatase"/>
</dbReference>
<gene>
    <name evidence="3" type="ORF">AFM12_06460</name>
</gene>
<comment type="caution">
    <text evidence="3">The sequence shown here is derived from an EMBL/GenBank/DDBJ whole genome shotgun (WGS) entry which is preliminary data.</text>
</comment>
<organism evidence="3 4">
    <name type="scientific">Jiulongibacter sediminis</name>
    <dbReference type="NCBI Taxonomy" id="1605367"/>
    <lineage>
        <taxon>Bacteria</taxon>
        <taxon>Pseudomonadati</taxon>
        <taxon>Bacteroidota</taxon>
        <taxon>Cytophagia</taxon>
        <taxon>Cytophagales</taxon>
        <taxon>Leadbetterellaceae</taxon>
        <taxon>Jiulongibacter</taxon>
    </lineage>
</organism>
<dbReference type="PATRIC" id="fig|1605367.3.peg.2659"/>
<dbReference type="SUPFAM" id="SSF56219">
    <property type="entry name" value="DNase I-like"/>
    <property type="match status" value="1"/>
</dbReference>
<accession>A0A0P7BCI4</accession>
<reference evidence="3 4" key="1">
    <citation type="submission" date="2015-07" db="EMBL/GenBank/DDBJ databases">
        <title>The draft genome sequence of Leadbetterella sp. JN14-9.</title>
        <authorList>
            <person name="Liu Y."/>
            <person name="Du J."/>
            <person name="Shao Z."/>
        </authorList>
    </citation>
    <scope>NUCLEOTIDE SEQUENCE [LARGE SCALE GENOMIC DNA]</scope>
    <source>
        <strain evidence="3 4">JN14-9</strain>
    </source>
</reference>
<protein>
    <recommendedName>
        <fullName evidence="2">Endonuclease/exonuclease/phosphatase domain-containing protein</fullName>
    </recommendedName>
</protein>